<feature type="binding site" evidence="4">
    <location>
        <begin position="125"/>
        <end position="128"/>
    </location>
    <ligand>
        <name>pyridoxal 5'-phosphate</name>
        <dbReference type="ChEBI" id="CHEBI:597326"/>
    </ligand>
</feature>
<comment type="caution">
    <text evidence="4">Lacks conserved residue(s) required for the propagation of feature annotation.</text>
</comment>
<comment type="pathway">
    <text evidence="4 6">Amino-acid degradation; L-kynurenine degradation; L-alanine and anthranilate from L-kynurenine: step 1/1.</text>
</comment>
<evidence type="ECO:0000313" key="7">
    <source>
        <dbReference type="EMBL" id="EIT68529.1"/>
    </source>
</evidence>
<dbReference type="GO" id="GO:0030429">
    <property type="term" value="F:kynureninase activity"/>
    <property type="evidence" value="ECO:0007669"/>
    <property type="project" value="UniProtKB-UniRule"/>
</dbReference>
<feature type="binding site" evidence="4">
    <location>
        <position position="199"/>
    </location>
    <ligand>
        <name>pyridoxal 5'-phosphate</name>
        <dbReference type="ChEBI" id="CHEBI:597326"/>
    </ligand>
</feature>
<name>I7Z9N7_9GAMM</name>
<reference evidence="7 8" key="1">
    <citation type="journal article" date="2012" name="J. Bacteriol.">
        <title>Genome Sequence of n-Alkane-Degrading Hydrocarboniphaga effusa Strain AP103T (ATCC BAA-332T).</title>
        <authorList>
            <person name="Chang H.K."/>
            <person name="Zylstra G.J."/>
            <person name="Chae J.C."/>
        </authorList>
    </citation>
    <scope>NUCLEOTIDE SEQUENCE [LARGE SCALE GENOMIC DNA]</scope>
    <source>
        <strain evidence="7 8">AP103</strain>
    </source>
</reference>
<proteinExistence type="inferred from homology"/>
<dbReference type="Gene3D" id="3.90.1150.10">
    <property type="entry name" value="Aspartate Aminotransferase, domain 1"/>
    <property type="match status" value="1"/>
</dbReference>
<dbReference type="GO" id="GO:0030170">
    <property type="term" value="F:pyridoxal phosphate binding"/>
    <property type="evidence" value="ECO:0007669"/>
    <property type="project" value="UniProtKB-UniRule"/>
</dbReference>
<evidence type="ECO:0000256" key="2">
    <source>
        <dbReference type="ARBA" id="ARBA00022801"/>
    </source>
</evidence>
<accession>I7Z9N7</accession>
<feature type="binding site" evidence="4">
    <location>
        <position position="221"/>
    </location>
    <ligand>
        <name>pyridoxal 5'-phosphate</name>
        <dbReference type="ChEBI" id="CHEBI:597326"/>
    </ligand>
</feature>
<dbReference type="GO" id="GO:0009435">
    <property type="term" value="P:NAD+ biosynthetic process"/>
    <property type="evidence" value="ECO:0007669"/>
    <property type="project" value="UniProtKB-UniRule"/>
</dbReference>
<dbReference type="PANTHER" id="PTHR14084:SF0">
    <property type="entry name" value="KYNURENINASE"/>
    <property type="match status" value="1"/>
</dbReference>
<keyword evidence="2 4" id="KW-0378">Hydrolase</keyword>
<evidence type="ECO:0000256" key="6">
    <source>
        <dbReference type="PIRNR" id="PIRNR038800"/>
    </source>
</evidence>
<keyword evidence="8" id="KW-1185">Reference proteome</keyword>
<comment type="pathway">
    <text evidence="4 6">Cofactor biosynthesis; NAD(+) biosynthesis; quinolinate from L-kynurenine: step 2/3.</text>
</comment>
<dbReference type="Proteomes" id="UP000003704">
    <property type="component" value="Unassembled WGS sequence"/>
</dbReference>
<keyword evidence="3 4" id="KW-0663">Pyridoxal phosphate</keyword>
<dbReference type="PANTHER" id="PTHR14084">
    <property type="entry name" value="KYNURENINASE"/>
    <property type="match status" value="1"/>
</dbReference>
<dbReference type="EC" id="3.7.1.3" evidence="4 5"/>
<dbReference type="PIRSF" id="PIRSF038800">
    <property type="entry name" value="KYNU"/>
    <property type="match status" value="1"/>
</dbReference>
<feature type="binding site" evidence="4">
    <location>
        <position position="97"/>
    </location>
    <ligand>
        <name>pyridoxal 5'-phosphate</name>
        <dbReference type="ChEBI" id="CHEBI:597326"/>
    </ligand>
</feature>
<sequence length="411" mass="44998">MTTRPDLEALDRADPLAPFRERFALPRGQLYFVGNSLGAMPKASAERMRRVVDQEWSQDLVRSWNRHGWVDLPQRLGDKIGRLIGAAPGETVACDSTSVNLFKALAMAVKLRPGRRVIVSDADNFPTDLYMAQGLSGWLGDGVELRTVALDRLDSALGEDVAVVSLSHVNYRTGELFDMAAITRKVHDCGALMLWDLAHSAGALPIELAACGADFAVGCGYKYFNGGPGAPAWIHVAERLHAQVRSPLTGWFGHERPFAFEGHYAPAAGIASLLVGTPPILSMSALEASVDLMLEAPMAQIREKSLRLSAAFIELVEQHCAGHGLQLVTPREPGRRGSQVCLRHAQAWPVMQALIARGVIGDVRAPDILRFGFTPLYLRYTDVWDAVSALAEVLRSGEWQREEFQLRAKVT</sequence>
<dbReference type="AlphaFoldDB" id="I7Z9N7"/>
<comment type="subunit">
    <text evidence="4 6">Homodimer.</text>
</comment>
<dbReference type="OrthoDB" id="9812626at2"/>
<dbReference type="RefSeq" id="WP_007186659.1">
    <property type="nucleotide sequence ID" value="NZ_AKGD01000003.1"/>
</dbReference>
<comment type="function">
    <text evidence="4 6">Catalyzes the cleavage of L-kynurenine (L-Kyn) and L-3-hydroxykynurenine (L-3OHKyn) into anthranilic acid (AA) and 3-hydroxyanthranilic acid (3-OHAA), respectively.</text>
</comment>
<dbReference type="HAMAP" id="MF_01970">
    <property type="entry name" value="Kynureninase"/>
    <property type="match status" value="1"/>
</dbReference>
<comment type="caution">
    <text evidence="7">The sequence shown here is derived from an EMBL/GenBank/DDBJ whole genome shotgun (WGS) entry which is preliminary data.</text>
</comment>
<feature type="binding site" evidence="4">
    <location>
        <position position="196"/>
    </location>
    <ligand>
        <name>pyridoxal 5'-phosphate</name>
        <dbReference type="ChEBI" id="CHEBI:597326"/>
    </ligand>
</feature>
<evidence type="ECO:0000313" key="8">
    <source>
        <dbReference type="Proteomes" id="UP000003704"/>
    </source>
</evidence>
<comment type="similarity">
    <text evidence="4 6">Belongs to the kynureninase family.</text>
</comment>
<feature type="modified residue" description="N6-(pyridoxal phosphate)lysine" evidence="4">
    <location>
        <position position="222"/>
    </location>
</feature>
<dbReference type="SUPFAM" id="SSF53383">
    <property type="entry name" value="PLP-dependent transferases"/>
    <property type="match status" value="1"/>
</dbReference>
<dbReference type="UniPathway" id="UPA00253">
    <property type="reaction ID" value="UER00329"/>
</dbReference>
<dbReference type="NCBIfam" id="TIGR01814">
    <property type="entry name" value="kynureninase"/>
    <property type="match status" value="1"/>
</dbReference>
<evidence type="ECO:0000256" key="1">
    <source>
        <dbReference type="ARBA" id="ARBA00022642"/>
    </source>
</evidence>
<feature type="binding site" evidence="4">
    <location>
        <position position="98"/>
    </location>
    <ligand>
        <name>pyridoxal 5'-phosphate</name>
        <dbReference type="ChEBI" id="CHEBI:597326"/>
    </ligand>
</feature>
<dbReference type="GO" id="GO:0043420">
    <property type="term" value="P:anthranilate metabolic process"/>
    <property type="evidence" value="ECO:0007669"/>
    <property type="project" value="TreeGrafter"/>
</dbReference>
<dbReference type="GO" id="GO:0019805">
    <property type="term" value="P:quinolinate biosynthetic process"/>
    <property type="evidence" value="ECO:0007669"/>
    <property type="project" value="UniProtKB-UniRule"/>
</dbReference>
<dbReference type="UniPathway" id="UPA00334">
    <property type="reaction ID" value="UER00455"/>
</dbReference>
<comment type="cofactor">
    <cofactor evidence="4 6">
        <name>pyridoxal 5'-phosphate</name>
        <dbReference type="ChEBI" id="CHEBI:597326"/>
    </cofactor>
</comment>
<dbReference type="Pfam" id="PF22580">
    <property type="entry name" value="KYNU_C"/>
    <property type="match status" value="1"/>
</dbReference>
<dbReference type="InterPro" id="IPR015422">
    <property type="entry name" value="PyrdxlP-dep_Trfase_small"/>
</dbReference>
<dbReference type="GO" id="GO:0097053">
    <property type="term" value="P:L-kynurenine catabolic process"/>
    <property type="evidence" value="ECO:0007669"/>
    <property type="project" value="UniProtKB-UniRule"/>
</dbReference>
<comment type="catalytic activity">
    <reaction evidence="6">
        <text>3-hydroxy-L-kynurenine + H2O = 3-hydroxyanthranilate + L-alanine + H(+)</text>
        <dbReference type="Rhea" id="RHEA:25143"/>
        <dbReference type="ChEBI" id="CHEBI:15377"/>
        <dbReference type="ChEBI" id="CHEBI:15378"/>
        <dbReference type="ChEBI" id="CHEBI:36559"/>
        <dbReference type="ChEBI" id="CHEBI:57972"/>
        <dbReference type="ChEBI" id="CHEBI:58125"/>
        <dbReference type="EC" id="3.7.1.3"/>
    </reaction>
</comment>
<dbReference type="GO" id="GO:0005737">
    <property type="term" value="C:cytoplasm"/>
    <property type="evidence" value="ECO:0007669"/>
    <property type="project" value="UniProtKB-UniRule"/>
</dbReference>
<evidence type="ECO:0000256" key="5">
    <source>
        <dbReference type="NCBIfam" id="TIGR01814"/>
    </source>
</evidence>
<dbReference type="EMBL" id="AKGD01000003">
    <property type="protein sequence ID" value="EIT68529.1"/>
    <property type="molecule type" value="Genomic_DNA"/>
</dbReference>
<protein>
    <recommendedName>
        <fullName evidence="4 5">Kynureninase</fullName>
        <ecNumber evidence="4 5">3.7.1.3</ecNumber>
    </recommendedName>
    <alternativeName>
        <fullName evidence="4">L-kynurenine hydrolase</fullName>
    </alternativeName>
</protein>
<dbReference type="PATRIC" id="fig|1172194.4.peg.3614"/>
<dbReference type="InterPro" id="IPR015424">
    <property type="entry name" value="PyrdxlP-dep_Trfase"/>
</dbReference>
<dbReference type="InterPro" id="IPR010111">
    <property type="entry name" value="Kynureninase"/>
</dbReference>
<gene>
    <name evidence="4" type="primary">kynU</name>
    <name evidence="7" type="ORF">WQQ_37240</name>
</gene>
<dbReference type="Gene3D" id="3.40.640.10">
    <property type="entry name" value="Type I PLP-dependent aspartate aminotransferase-like (Major domain)"/>
    <property type="match status" value="1"/>
</dbReference>
<evidence type="ECO:0000256" key="4">
    <source>
        <dbReference type="HAMAP-Rule" id="MF_01970"/>
    </source>
</evidence>
<keyword evidence="1 4" id="KW-0662">Pyridine nucleotide biosynthesis</keyword>
<dbReference type="InterPro" id="IPR015421">
    <property type="entry name" value="PyrdxlP-dep_Trfase_major"/>
</dbReference>
<organism evidence="7 8">
    <name type="scientific">Hydrocarboniphaga effusa AP103</name>
    <dbReference type="NCBI Taxonomy" id="1172194"/>
    <lineage>
        <taxon>Bacteria</taxon>
        <taxon>Pseudomonadati</taxon>
        <taxon>Pseudomonadota</taxon>
        <taxon>Gammaproteobacteria</taxon>
        <taxon>Nevskiales</taxon>
        <taxon>Nevskiaceae</taxon>
        <taxon>Hydrocarboniphaga</taxon>
    </lineage>
</organism>
<feature type="binding site" evidence="4">
    <location>
        <position position="251"/>
    </location>
    <ligand>
        <name>pyridoxal 5'-phosphate</name>
        <dbReference type="ChEBI" id="CHEBI:597326"/>
    </ligand>
</feature>
<evidence type="ECO:0000256" key="3">
    <source>
        <dbReference type="ARBA" id="ARBA00022898"/>
    </source>
</evidence>
<comment type="catalytic activity">
    <reaction evidence="4 6">
        <text>L-kynurenine + H2O = anthranilate + L-alanine + H(+)</text>
        <dbReference type="Rhea" id="RHEA:16813"/>
        <dbReference type="ChEBI" id="CHEBI:15377"/>
        <dbReference type="ChEBI" id="CHEBI:15378"/>
        <dbReference type="ChEBI" id="CHEBI:16567"/>
        <dbReference type="ChEBI" id="CHEBI:57959"/>
        <dbReference type="ChEBI" id="CHEBI:57972"/>
        <dbReference type="EC" id="3.7.1.3"/>
    </reaction>
</comment>
<dbReference type="STRING" id="1172194.WQQ_37240"/>
<dbReference type="GO" id="GO:0019441">
    <property type="term" value="P:L-tryptophan catabolic process to kynurenine"/>
    <property type="evidence" value="ECO:0007669"/>
    <property type="project" value="TreeGrafter"/>
</dbReference>
<feature type="binding site" evidence="4">
    <location>
        <position position="277"/>
    </location>
    <ligand>
        <name>pyridoxal 5'-phosphate</name>
        <dbReference type="ChEBI" id="CHEBI:597326"/>
    </ligand>
</feature>